<keyword evidence="1" id="KW-0472">Membrane</keyword>
<feature type="transmembrane region" description="Helical" evidence="1">
    <location>
        <begin position="65"/>
        <end position="85"/>
    </location>
</feature>
<comment type="caution">
    <text evidence="2">The sequence shown here is derived from an EMBL/GenBank/DDBJ whole genome shotgun (WGS) entry which is preliminary data.</text>
</comment>
<dbReference type="EMBL" id="JAXOJX010000020">
    <property type="protein sequence ID" value="MDZ5457578.1"/>
    <property type="molecule type" value="Genomic_DNA"/>
</dbReference>
<sequence>MLELVSVLYAVFGAVLVAAYIPQLWSVWRSRTGAADVSLLTWSIWSTSATVTLLYAALVARNAEFVLVSTGNLVGCYAVTSLIVYRRCSIKNKPRLEFQASASF</sequence>
<accession>A0ABU5II15</accession>
<dbReference type="RefSeq" id="WP_066336404.1">
    <property type="nucleotide sequence ID" value="NZ_JAXOJX010000020.1"/>
</dbReference>
<gene>
    <name evidence="2" type="ORF">SM757_13445</name>
</gene>
<keyword evidence="3" id="KW-1185">Reference proteome</keyword>
<organism evidence="2 3">
    <name type="scientific">Azohydromonas lata</name>
    <dbReference type="NCBI Taxonomy" id="45677"/>
    <lineage>
        <taxon>Bacteria</taxon>
        <taxon>Pseudomonadati</taxon>
        <taxon>Pseudomonadota</taxon>
        <taxon>Betaproteobacteria</taxon>
        <taxon>Burkholderiales</taxon>
        <taxon>Sphaerotilaceae</taxon>
        <taxon>Azohydromonas</taxon>
    </lineage>
</organism>
<feature type="transmembrane region" description="Helical" evidence="1">
    <location>
        <begin position="39"/>
        <end position="59"/>
    </location>
</feature>
<reference evidence="2 3" key="1">
    <citation type="submission" date="2023-11" db="EMBL/GenBank/DDBJ databases">
        <title>Draft genome of Azohydromonas lata strain H1 (DSM1123), a polyhydroxyalkanoate producer.</title>
        <authorList>
            <person name="Traversa D."/>
            <person name="D'Addabbo P."/>
            <person name="Pazzani C."/>
            <person name="Manzari C."/>
            <person name="Chiara M."/>
            <person name="Scrascia M."/>
        </authorList>
    </citation>
    <scope>NUCLEOTIDE SEQUENCE [LARGE SCALE GENOMIC DNA]</scope>
    <source>
        <strain evidence="2 3">H1</strain>
    </source>
</reference>
<evidence type="ECO:0008006" key="4">
    <source>
        <dbReference type="Google" id="ProtNLM"/>
    </source>
</evidence>
<name>A0ABU5II15_9BURK</name>
<dbReference type="Proteomes" id="UP001293718">
    <property type="component" value="Unassembled WGS sequence"/>
</dbReference>
<evidence type="ECO:0000313" key="2">
    <source>
        <dbReference type="EMBL" id="MDZ5457578.1"/>
    </source>
</evidence>
<dbReference type="Gene3D" id="1.20.1280.290">
    <property type="match status" value="1"/>
</dbReference>
<keyword evidence="1" id="KW-0812">Transmembrane</keyword>
<protein>
    <recommendedName>
        <fullName evidence="4">PQ-loop repeat-containing protein</fullName>
    </recommendedName>
</protein>
<evidence type="ECO:0000256" key="1">
    <source>
        <dbReference type="SAM" id="Phobius"/>
    </source>
</evidence>
<keyword evidence="1" id="KW-1133">Transmembrane helix</keyword>
<evidence type="ECO:0000313" key="3">
    <source>
        <dbReference type="Proteomes" id="UP001293718"/>
    </source>
</evidence>
<proteinExistence type="predicted"/>
<feature type="transmembrane region" description="Helical" evidence="1">
    <location>
        <begin position="6"/>
        <end position="27"/>
    </location>
</feature>